<dbReference type="AlphaFoldDB" id="A0AA36N7G2"/>
<evidence type="ECO:0000256" key="3">
    <source>
        <dbReference type="ARBA" id="ARBA00022677"/>
    </source>
</evidence>
<evidence type="ECO:0000256" key="2">
    <source>
        <dbReference type="ARBA" id="ARBA00008300"/>
    </source>
</evidence>
<reference evidence="5" key="1">
    <citation type="submission" date="2023-08" db="EMBL/GenBank/DDBJ databases">
        <authorList>
            <person name="Chen Y."/>
            <person name="Shah S."/>
            <person name="Dougan E. K."/>
            <person name="Thang M."/>
            <person name="Chan C."/>
        </authorList>
    </citation>
    <scope>NUCLEOTIDE SEQUENCE</scope>
</reference>
<dbReference type="GO" id="GO:0016298">
    <property type="term" value="F:lipase activity"/>
    <property type="evidence" value="ECO:0007669"/>
    <property type="project" value="InterPro"/>
</dbReference>
<gene>
    <name evidence="5" type="ORF">EVOR1521_LOCUS24852</name>
</gene>
<accession>A0AA36N7G2</accession>
<dbReference type="PANTHER" id="PTHR13390:SF0">
    <property type="entry name" value="LIPID DROPLET-ASSOCIATED HYDROLASE"/>
    <property type="match status" value="1"/>
</dbReference>
<protein>
    <recommendedName>
        <fullName evidence="7">Lipid droplet-associated hydrolase</fullName>
    </recommendedName>
</protein>
<evidence type="ECO:0000256" key="1">
    <source>
        <dbReference type="ARBA" id="ARBA00004502"/>
    </source>
</evidence>
<comment type="similarity">
    <text evidence="2">Belongs to the AB hydrolase superfamily. LDAH family.</text>
</comment>
<evidence type="ECO:0000256" key="4">
    <source>
        <dbReference type="ARBA" id="ARBA00022801"/>
    </source>
</evidence>
<dbReference type="EMBL" id="CAUJNA010003430">
    <property type="protein sequence ID" value="CAJ1401765.1"/>
    <property type="molecule type" value="Genomic_DNA"/>
</dbReference>
<organism evidence="5 6">
    <name type="scientific">Effrenium voratum</name>
    <dbReference type="NCBI Taxonomy" id="2562239"/>
    <lineage>
        <taxon>Eukaryota</taxon>
        <taxon>Sar</taxon>
        <taxon>Alveolata</taxon>
        <taxon>Dinophyceae</taxon>
        <taxon>Suessiales</taxon>
        <taxon>Symbiodiniaceae</taxon>
        <taxon>Effrenium</taxon>
    </lineage>
</organism>
<dbReference type="Proteomes" id="UP001178507">
    <property type="component" value="Unassembled WGS sequence"/>
</dbReference>
<dbReference type="Pfam" id="PF10230">
    <property type="entry name" value="LIDHydrolase"/>
    <property type="match status" value="1"/>
</dbReference>
<keyword evidence="4" id="KW-0378">Hydrolase</keyword>
<keyword evidence="6" id="KW-1185">Reference proteome</keyword>
<dbReference type="InterPro" id="IPR019363">
    <property type="entry name" value="LDAH"/>
</dbReference>
<proteinExistence type="inferred from homology"/>
<dbReference type="GO" id="GO:0005811">
    <property type="term" value="C:lipid droplet"/>
    <property type="evidence" value="ECO:0007669"/>
    <property type="project" value="UniProtKB-SubCell"/>
</dbReference>
<dbReference type="PANTHER" id="PTHR13390">
    <property type="entry name" value="LIPASE"/>
    <property type="match status" value="1"/>
</dbReference>
<keyword evidence="3" id="KW-0551">Lipid droplet</keyword>
<dbReference type="SUPFAM" id="SSF53474">
    <property type="entry name" value="alpha/beta-Hydrolases"/>
    <property type="match status" value="1"/>
</dbReference>
<dbReference type="GO" id="GO:0019915">
    <property type="term" value="P:lipid storage"/>
    <property type="evidence" value="ECO:0007669"/>
    <property type="project" value="InterPro"/>
</dbReference>
<comment type="caution">
    <text evidence="5">The sequence shown here is derived from an EMBL/GenBank/DDBJ whole genome shotgun (WGS) entry which is preliminary data.</text>
</comment>
<evidence type="ECO:0000313" key="5">
    <source>
        <dbReference type="EMBL" id="CAJ1401765.1"/>
    </source>
</evidence>
<sequence>MVMQIANTLPSPLREILLFSLCIGILWGAAIMEQSSKTPPAGPEPPEGWLWHELKDPELPEVLARPAEGEADVAVAVVPGNPGVPHYYCEFGEELQKALQEQGVSAAIYCVGYLGFPTRAEGAGLRQRSQAVSVEEEAAAISKVLDELQGGHERLALFGHSIGAWITLRHLRAMAPERRRAVPLKVLAMPYLEYRAFSLQPLLLSPSALARLVALSAAALPSRLKELGAGLVSRSQRGSLVYEVTLKTFFQQVHHLPSMSGLYYTECQRLNPATEGQGFVEVAEIMALPDRPRVLALYTKDDMWAPMEHSKRLRGFLSEKDAVVDLSADPAGPPAHAFVLSRKHCRQMAGLVAASLARFQRPMFLAKELLGKPVTFLEDCVGEKVESACANPAPGSAGRPDARSLNFLPSLLFGVSAIFAGASGDDSTAFPSEAGSRIWSRQHSPDTEATDVAVVDFQELKAAVLRAQLEREGNFQPADEAEEPDSEVAVHRMAMAARRYATGAYATDSEEEDDPETVHRICMSVRRLAMGGRKL</sequence>
<dbReference type="InterPro" id="IPR029058">
    <property type="entry name" value="AB_hydrolase_fold"/>
</dbReference>
<evidence type="ECO:0008006" key="7">
    <source>
        <dbReference type="Google" id="ProtNLM"/>
    </source>
</evidence>
<evidence type="ECO:0000313" key="6">
    <source>
        <dbReference type="Proteomes" id="UP001178507"/>
    </source>
</evidence>
<name>A0AA36N7G2_9DINO</name>
<dbReference type="Gene3D" id="3.40.50.1820">
    <property type="entry name" value="alpha/beta hydrolase"/>
    <property type="match status" value="1"/>
</dbReference>
<comment type="subcellular location">
    <subcellularLocation>
        <location evidence="1">Lipid droplet</location>
    </subcellularLocation>
</comment>